<dbReference type="RefSeq" id="WP_378019593.1">
    <property type="nucleotide sequence ID" value="NZ_JBHSKG010000002.1"/>
</dbReference>
<dbReference type="PANTHER" id="PTHR43464">
    <property type="entry name" value="METHYLTRANSFERASE"/>
    <property type="match status" value="1"/>
</dbReference>
<organism evidence="2 3">
    <name type="scientific">Actinomycetospora rhizophila</name>
    <dbReference type="NCBI Taxonomy" id="1416876"/>
    <lineage>
        <taxon>Bacteria</taxon>
        <taxon>Bacillati</taxon>
        <taxon>Actinomycetota</taxon>
        <taxon>Actinomycetes</taxon>
        <taxon>Pseudonocardiales</taxon>
        <taxon>Pseudonocardiaceae</taxon>
        <taxon>Actinomycetospora</taxon>
    </lineage>
</organism>
<keyword evidence="2" id="KW-0489">Methyltransferase</keyword>
<dbReference type="Pfam" id="PF13649">
    <property type="entry name" value="Methyltransf_25"/>
    <property type="match status" value="1"/>
</dbReference>
<dbReference type="CDD" id="cd02440">
    <property type="entry name" value="AdoMet_MTases"/>
    <property type="match status" value="1"/>
</dbReference>
<feature type="domain" description="Methyltransferase" evidence="1">
    <location>
        <begin position="69"/>
        <end position="159"/>
    </location>
</feature>
<accession>A0ABV9Z7R2</accession>
<dbReference type="PANTHER" id="PTHR43464:SF23">
    <property type="entry name" value="JUVENILE HORMONE ACID O-METHYLTRANSFERASE"/>
    <property type="match status" value="1"/>
</dbReference>
<reference evidence="3" key="1">
    <citation type="journal article" date="2019" name="Int. J. Syst. Evol. Microbiol.">
        <title>The Global Catalogue of Microorganisms (GCM) 10K type strain sequencing project: providing services to taxonomists for standard genome sequencing and annotation.</title>
        <authorList>
            <consortium name="The Broad Institute Genomics Platform"/>
            <consortium name="The Broad Institute Genome Sequencing Center for Infectious Disease"/>
            <person name="Wu L."/>
            <person name="Ma J."/>
        </authorList>
    </citation>
    <scope>NUCLEOTIDE SEQUENCE [LARGE SCALE GENOMIC DNA]</scope>
    <source>
        <strain evidence="3">XZYJ18</strain>
    </source>
</reference>
<evidence type="ECO:0000313" key="3">
    <source>
        <dbReference type="Proteomes" id="UP001596175"/>
    </source>
</evidence>
<dbReference type="SUPFAM" id="SSF53335">
    <property type="entry name" value="S-adenosyl-L-methionine-dependent methyltransferases"/>
    <property type="match status" value="1"/>
</dbReference>
<comment type="caution">
    <text evidence="2">The sequence shown here is derived from an EMBL/GenBank/DDBJ whole genome shotgun (WGS) entry which is preliminary data.</text>
</comment>
<name>A0ABV9Z7R2_9PSEU</name>
<dbReference type="Gene3D" id="3.40.50.150">
    <property type="entry name" value="Vaccinia Virus protein VP39"/>
    <property type="match status" value="1"/>
</dbReference>
<proteinExistence type="predicted"/>
<gene>
    <name evidence="2" type="ORF">ACFPK1_03895</name>
</gene>
<sequence>MTDEPTTPSGDNPYVERAYRLGGPDDARALYDEWAARYDADLAGESQGYVAPGLAAETVVRVAGPDVTVLDAGCGTGLVGAALAERGVRVIDGMDVSEGMLEQARATGAYRSLQPVDLTRALPTEADAYDVVVCVGTLTHGHVGPAVLAEFARVTRPQGWIVATVLDDVWESGGYRAEVDRLADAGTVELVSAERSPYRAGVGVEARMLVLTAR</sequence>
<dbReference type="Proteomes" id="UP001596175">
    <property type="component" value="Unassembled WGS sequence"/>
</dbReference>
<dbReference type="InterPro" id="IPR029063">
    <property type="entry name" value="SAM-dependent_MTases_sf"/>
</dbReference>
<dbReference type="EMBL" id="JBHSKG010000002">
    <property type="protein sequence ID" value="MFC5137359.1"/>
    <property type="molecule type" value="Genomic_DNA"/>
</dbReference>
<dbReference type="InterPro" id="IPR041698">
    <property type="entry name" value="Methyltransf_25"/>
</dbReference>
<evidence type="ECO:0000313" key="2">
    <source>
        <dbReference type="EMBL" id="MFC5137359.1"/>
    </source>
</evidence>
<keyword evidence="3" id="KW-1185">Reference proteome</keyword>
<keyword evidence="2" id="KW-0808">Transferase</keyword>
<evidence type="ECO:0000259" key="1">
    <source>
        <dbReference type="Pfam" id="PF13649"/>
    </source>
</evidence>
<dbReference type="GO" id="GO:0032259">
    <property type="term" value="P:methylation"/>
    <property type="evidence" value="ECO:0007669"/>
    <property type="project" value="UniProtKB-KW"/>
</dbReference>
<protein>
    <submittedName>
        <fullName evidence="2">Class I SAM-dependent DNA methyltransferase</fullName>
    </submittedName>
</protein>
<dbReference type="GO" id="GO:0008168">
    <property type="term" value="F:methyltransferase activity"/>
    <property type="evidence" value="ECO:0007669"/>
    <property type="project" value="UniProtKB-KW"/>
</dbReference>